<dbReference type="PANTHER" id="PTHR47893">
    <property type="entry name" value="REGULATORY PROTEIN PCHR"/>
    <property type="match status" value="1"/>
</dbReference>
<dbReference type="GO" id="GO:0003700">
    <property type="term" value="F:DNA-binding transcription factor activity"/>
    <property type="evidence" value="ECO:0007669"/>
    <property type="project" value="InterPro"/>
</dbReference>
<dbReference type="Proteomes" id="UP000278036">
    <property type="component" value="Unassembled WGS sequence"/>
</dbReference>
<evidence type="ECO:0000313" key="4">
    <source>
        <dbReference type="EMBL" id="RMI19653.1"/>
    </source>
</evidence>
<dbReference type="InParanoid" id="A0A3A9JGF1"/>
<protein>
    <submittedName>
        <fullName evidence="3">AraC family transcriptional regulator</fullName>
    </submittedName>
    <submittedName>
        <fullName evidence="4">Helix-turn-helix domain-containing protein</fullName>
    </submittedName>
</protein>
<evidence type="ECO:0000313" key="6">
    <source>
        <dbReference type="Proteomes" id="UP000278036"/>
    </source>
</evidence>
<gene>
    <name evidence="3" type="ORF">D6Z83_04165</name>
    <name evidence="4" type="ORF">EBE87_19460</name>
</gene>
<feature type="region of interest" description="Disordered" evidence="1">
    <location>
        <begin position="15"/>
        <end position="34"/>
    </location>
</feature>
<comment type="caution">
    <text evidence="3">The sequence shown here is derived from an EMBL/GenBank/DDBJ whole genome shotgun (WGS) entry which is preliminary data.</text>
</comment>
<dbReference type="EMBL" id="RFLX01000017">
    <property type="protein sequence ID" value="RMI19653.1"/>
    <property type="molecule type" value="Genomic_DNA"/>
</dbReference>
<dbReference type="EMBL" id="RAQU01000016">
    <property type="protein sequence ID" value="RKK05410.1"/>
    <property type="molecule type" value="Genomic_DNA"/>
</dbReference>
<dbReference type="InterPro" id="IPR053142">
    <property type="entry name" value="PchR_regulatory_protein"/>
</dbReference>
<dbReference type="InterPro" id="IPR018060">
    <property type="entry name" value="HTH_AraC"/>
</dbReference>
<dbReference type="PANTHER" id="PTHR47893:SF1">
    <property type="entry name" value="REGULATORY PROTEIN PCHR"/>
    <property type="match status" value="1"/>
</dbReference>
<reference evidence="3 6" key="1">
    <citation type="submission" date="2018-09" db="EMBL/GenBank/DDBJ databases">
        <title>Roseomonas sp. nov., isolated from feces of Tibetan antelopes in the Qinghai-Tibet plateau, China.</title>
        <authorList>
            <person name="Tian Z."/>
        </authorList>
    </citation>
    <scope>NUCLEOTIDE SEQUENCE [LARGE SCALE GENOMIC DNA]</scope>
    <source>
        <strain evidence="4 5">Z23</strain>
        <strain evidence="3 6">Z24</strain>
    </source>
</reference>
<proteinExistence type="predicted"/>
<feature type="domain" description="HTH araC/xylS-type" evidence="2">
    <location>
        <begin position="249"/>
        <end position="348"/>
    </location>
</feature>
<evidence type="ECO:0000256" key="1">
    <source>
        <dbReference type="SAM" id="MobiDB-lite"/>
    </source>
</evidence>
<evidence type="ECO:0000259" key="2">
    <source>
        <dbReference type="PROSITE" id="PS01124"/>
    </source>
</evidence>
<evidence type="ECO:0000313" key="5">
    <source>
        <dbReference type="Proteomes" id="UP000274097"/>
    </source>
</evidence>
<dbReference type="PROSITE" id="PS01124">
    <property type="entry name" value="HTH_ARAC_FAMILY_2"/>
    <property type="match status" value="1"/>
</dbReference>
<dbReference type="Proteomes" id="UP000274097">
    <property type="component" value="Unassembled WGS sequence"/>
</dbReference>
<dbReference type="Gene3D" id="1.10.10.60">
    <property type="entry name" value="Homeodomain-like"/>
    <property type="match status" value="1"/>
</dbReference>
<sequence>MSVFARGGARAGPVHRLAPGLRRSGARDGARGIMEPSLTIPDIRDFDLTDPEQFRTTSNSPADFRLVLRSRGAFQGWRRRFASEACIVTCGGMNLDSTYNVGTTRYATFTLVETDSVAATMQGERLEAGIVALSWPGSDLHWQSPGGSKWWNIRFPLDRLNLASTLLFGAPLVPGRSATRFVRLAGEQWARLLTGLAAVLAPGNAVPALDSMLPDDVLRLLLQGFVVEAGEAVENVPRPGAMTRWKDVVDGLVFIADQRAQPKSLLQVCEELNVPLRTLNLCSNRVLGLSAGRYLRMRRLHSVFSDLKHGLAASVTEVATRYGFWELGRFAQDYRAVFGELPSATLRRSAGAATAAHPL</sequence>
<dbReference type="SMART" id="SM00342">
    <property type="entry name" value="HTH_ARAC"/>
    <property type="match status" value="1"/>
</dbReference>
<organism evidence="3 6">
    <name type="scientific">Teichococcus wenyumeiae</name>
    <dbReference type="NCBI Taxonomy" id="2478470"/>
    <lineage>
        <taxon>Bacteria</taxon>
        <taxon>Pseudomonadati</taxon>
        <taxon>Pseudomonadota</taxon>
        <taxon>Alphaproteobacteria</taxon>
        <taxon>Acetobacterales</taxon>
        <taxon>Roseomonadaceae</taxon>
        <taxon>Roseomonas</taxon>
    </lineage>
</organism>
<name>A0A3A9JGF1_9PROT</name>
<dbReference type="GO" id="GO:0043565">
    <property type="term" value="F:sequence-specific DNA binding"/>
    <property type="evidence" value="ECO:0007669"/>
    <property type="project" value="InterPro"/>
</dbReference>
<dbReference type="Pfam" id="PF12833">
    <property type="entry name" value="HTH_18"/>
    <property type="match status" value="1"/>
</dbReference>
<keyword evidence="5" id="KW-1185">Reference proteome</keyword>
<dbReference type="AlphaFoldDB" id="A0A3A9JGF1"/>
<accession>A0A3A9JGF1</accession>
<evidence type="ECO:0000313" key="3">
    <source>
        <dbReference type="EMBL" id="RKK05410.1"/>
    </source>
</evidence>